<sequence length="227" mass="25941">MKKFFCVFFAILLYVSAEEATDTDEIKKIYEEQNLIRKKGGQYISFGLGTSVLRLKQEIHGKKNTYVPVLFVFKAGSQTFFTKGVGIRGYFEFDTYSENLNYGFKRPPTTSFFGFFSVGIDLLTEFPITPNQKNFLGAFFGIGLGASIFTDNIHYKFFKNSFVSAGFIAEVGVDLTINIKHRISIGVKTTPVQKSWSRSVAEETDFLLFMNYQYKFDTNIFARKSKK</sequence>
<protein>
    <submittedName>
        <fullName evidence="1">Putative membrane protein</fullName>
    </submittedName>
</protein>
<dbReference type="AlphaFoldDB" id="D3UJD4"/>
<dbReference type="InterPro" id="IPR002718">
    <property type="entry name" value="OMP_Helicobacter"/>
</dbReference>
<dbReference type="KEGG" id="hms:HMU13550"/>
<accession>D3UJD4</accession>
<dbReference type="Pfam" id="PF01856">
    <property type="entry name" value="HP_OMP"/>
    <property type="match status" value="1"/>
</dbReference>
<dbReference type="Proteomes" id="UP000001522">
    <property type="component" value="Chromosome"/>
</dbReference>
<dbReference type="EMBL" id="FN555004">
    <property type="protein sequence ID" value="CBG40609.1"/>
    <property type="molecule type" value="Genomic_DNA"/>
</dbReference>
<evidence type="ECO:0000313" key="1">
    <source>
        <dbReference type="EMBL" id="CBG40609.1"/>
    </source>
</evidence>
<organism evidence="1 2">
    <name type="scientific">Helicobacter mustelae (strain ATCC 43772 / CCUG 25715 / CIP 103759 / LMG 18044 / NCTC 12198 / R85-136P)</name>
    <name type="common">Campylobacter mustelae</name>
    <dbReference type="NCBI Taxonomy" id="679897"/>
    <lineage>
        <taxon>Bacteria</taxon>
        <taxon>Pseudomonadati</taxon>
        <taxon>Campylobacterota</taxon>
        <taxon>Epsilonproteobacteria</taxon>
        <taxon>Campylobacterales</taxon>
        <taxon>Helicobacteraceae</taxon>
        <taxon>Helicobacter</taxon>
    </lineage>
</organism>
<dbReference type="HOGENOM" id="CLU_109763_0_0_7"/>
<keyword evidence="2" id="KW-1185">Reference proteome</keyword>
<gene>
    <name evidence="1" type="ordered locus">HMU13550</name>
</gene>
<evidence type="ECO:0000313" key="2">
    <source>
        <dbReference type="Proteomes" id="UP000001522"/>
    </source>
</evidence>
<proteinExistence type="predicted"/>
<reference evidence="1 2" key="1">
    <citation type="journal article" date="2010" name="BMC Genomics">
        <title>Comparative genomics and proteomics of Helicobacter mustelae, an ulcerogenic and carcinogenic gastric pathogen.</title>
        <authorList>
            <person name="O'Toole P.W."/>
            <person name="Snelling W.J."/>
            <person name="Canchaya C."/>
            <person name="Forde B.M."/>
            <person name="Hardie K.R."/>
            <person name="Josenhans C."/>
            <person name="Graham R.L.J."/>
            <person name="McMullan G."/>
            <person name="Parkhill J."/>
            <person name="Belda E."/>
            <person name="Bentley S.D."/>
        </authorList>
    </citation>
    <scope>NUCLEOTIDE SEQUENCE [LARGE SCALE GENOMIC DNA]</scope>
    <source>
        <strain evidence="2">ATCC 43772 / LMG 18044 / NCTC 12198 / 12198</strain>
    </source>
</reference>
<dbReference type="RefSeq" id="WP_013023676.1">
    <property type="nucleotide sequence ID" value="NC_013949.1"/>
</dbReference>
<name>D3UJD4_HELM1</name>